<dbReference type="Proteomes" id="UP001066276">
    <property type="component" value="Chromosome 7"/>
</dbReference>
<comment type="caution">
    <text evidence="1">The sequence shown here is derived from an EMBL/GenBank/DDBJ whole genome shotgun (WGS) entry which is preliminary data.</text>
</comment>
<name>A0AAV7PJS6_PLEWA</name>
<dbReference type="EMBL" id="JANPWB010000011">
    <property type="protein sequence ID" value="KAJ1126813.1"/>
    <property type="molecule type" value="Genomic_DNA"/>
</dbReference>
<protein>
    <submittedName>
        <fullName evidence="1">Uncharacterized protein</fullName>
    </submittedName>
</protein>
<evidence type="ECO:0000313" key="2">
    <source>
        <dbReference type="Proteomes" id="UP001066276"/>
    </source>
</evidence>
<dbReference type="AlphaFoldDB" id="A0AAV7PJS6"/>
<reference evidence="1" key="1">
    <citation type="journal article" date="2022" name="bioRxiv">
        <title>Sequencing and chromosome-scale assembly of the giantPleurodeles waltlgenome.</title>
        <authorList>
            <person name="Brown T."/>
            <person name="Elewa A."/>
            <person name="Iarovenko S."/>
            <person name="Subramanian E."/>
            <person name="Araus A.J."/>
            <person name="Petzold A."/>
            <person name="Susuki M."/>
            <person name="Suzuki K.-i.T."/>
            <person name="Hayashi T."/>
            <person name="Toyoda A."/>
            <person name="Oliveira C."/>
            <person name="Osipova E."/>
            <person name="Leigh N.D."/>
            <person name="Simon A."/>
            <person name="Yun M.H."/>
        </authorList>
    </citation>
    <scope>NUCLEOTIDE SEQUENCE</scope>
    <source>
        <strain evidence="1">20211129_DDA</strain>
        <tissue evidence="1">Liver</tissue>
    </source>
</reference>
<gene>
    <name evidence="1" type="ORF">NDU88_005219</name>
</gene>
<accession>A0AAV7PJS6</accession>
<evidence type="ECO:0000313" key="1">
    <source>
        <dbReference type="EMBL" id="KAJ1126813.1"/>
    </source>
</evidence>
<keyword evidence="2" id="KW-1185">Reference proteome</keyword>
<sequence length="85" mass="9837">MSGAHMSHVDVGDELVLDYDEDELKEGELIEKMEGSHAGRRREMINRLFLECCRNWYGAYWVLDSFKELMEDVGVRLAKDNTLGL</sequence>
<organism evidence="1 2">
    <name type="scientific">Pleurodeles waltl</name>
    <name type="common">Iberian ribbed newt</name>
    <dbReference type="NCBI Taxonomy" id="8319"/>
    <lineage>
        <taxon>Eukaryota</taxon>
        <taxon>Metazoa</taxon>
        <taxon>Chordata</taxon>
        <taxon>Craniata</taxon>
        <taxon>Vertebrata</taxon>
        <taxon>Euteleostomi</taxon>
        <taxon>Amphibia</taxon>
        <taxon>Batrachia</taxon>
        <taxon>Caudata</taxon>
        <taxon>Salamandroidea</taxon>
        <taxon>Salamandridae</taxon>
        <taxon>Pleurodelinae</taxon>
        <taxon>Pleurodeles</taxon>
    </lineage>
</organism>
<proteinExistence type="predicted"/>